<dbReference type="Proteomes" id="UP000634011">
    <property type="component" value="Unassembled WGS sequence"/>
</dbReference>
<proteinExistence type="predicted"/>
<organism evidence="2 3">
    <name type="scientific">Undibacterium jejuense</name>
    <dbReference type="NCBI Taxonomy" id="1344949"/>
    <lineage>
        <taxon>Bacteria</taxon>
        <taxon>Pseudomonadati</taxon>
        <taxon>Pseudomonadota</taxon>
        <taxon>Betaproteobacteria</taxon>
        <taxon>Burkholderiales</taxon>
        <taxon>Oxalobacteraceae</taxon>
        <taxon>Undibacterium</taxon>
    </lineage>
</organism>
<dbReference type="Pfam" id="PF07793">
    <property type="entry name" value="DUF1631"/>
    <property type="match status" value="1"/>
</dbReference>
<dbReference type="InterPro" id="IPR012434">
    <property type="entry name" value="DUF1631"/>
</dbReference>
<gene>
    <name evidence="2" type="ORF">H8K32_08690</name>
</gene>
<accession>A0A923HDS4</accession>
<evidence type="ECO:0000313" key="2">
    <source>
        <dbReference type="EMBL" id="MBC3862171.1"/>
    </source>
</evidence>
<dbReference type="AlphaFoldDB" id="A0A923HDS4"/>
<feature type="region of interest" description="Disordered" evidence="1">
    <location>
        <begin position="331"/>
        <end position="351"/>
    </location>
</feature>
<dbReference type="EMBL" id="JACOFV010000006">
    <property type="protein sequence ID" value="MBC3862171.1"/>
    <property type="molecule type" value="Genomic_DNA"/>
</dbReference>
<name>A0A923HDS4_9BURK</name>
<comment type="caution">
    <text evidence="2">The sequence shown here is derived from an EMBL/GenBank/DDBJ whole genome shotgun (WGS) entry which is preliminary data.</text>
</comment>
<feature type="compositionally biased region" description="Polar residues" evidence="1">
    <location>
        <begin position="339"/>
        <end position="351"/>
    </location>
</feature>
<sequence>MQPKELLTRTRSEFFTTFQNAIQHIVAPAIETMFAKANSCNSPSEQTEIFRARAALQEHREMLAQQLSLNLDQLLDRSLETTYQNFRPSSSALSLSLDNIGLLDSSTFESSLRFNNITQLFRDAAGQELVDLNIRLAVLFGQDDICERENPFRPYLIARCISLSVEALKLPPEQTAILITQIGETLSSNVLEMYQRANANLAEQGISAQLVLKINKTPESLPSRSNVSSVFADTQQHHLGVGRPVQKEFSAPAPFRGAAQDEFPELMTKPAINIEQLFLAVRGRAGFSKAPQDQIVLSEHESHSLGWLEGGAGLGDMLRIAFGAEEDLSWESKSRTRPPIQTSNLRGSSGSQNLSVVRQLVHQLQVAHETTISAGGGAAAVTKFSFAGLDFPAIVGQMHKLLTPPIAKMLNEHGEVRNLIHEQREVLFQLARSTAEQMSIDVVAMVFESILFDSVLPINLRVQIGRLQFLLLQLALSDQEFLSGKHHPARVLLNRIATVALGVQYVESSAEQFEQEFGRIFKTLGKHDCEIPGLFERILNRFDTFVMRELRIQDKVIRRTVKSIEEAQIRYSQFEQTSRTLKAALAVMNLPPQFLAFLENEWVRAINLADRREPELAQRFRKFVPEVIWSIRPKRSNEERQQFSVLLQPMLESLRFGMDMLGWGQFKQNALLNWLNDAHGRALKPGDEAVSDLSLEKMYAIFDEFVNQPPVVISEIATEDKSPEMQKYLLNILEELGLTVTMLDADRVGLRESNDGMIRLGKPARAVDTQELRSRLISGVPIEMNLDGIFYRGCVHWVSPGTNSMVLSFKSHEAPAVISIDGFCQHLTHGTARMVESASLFDRAIASVLKSADALDR</sequence>
<evidence type="ECO:0000313" key="3">
    <source>
        <dbReference type="Proteomes" id="UP000634011"/>
    </source>
</evidence>
<protein>
    <submittedName>
        <fullName evidence="2">DUF1631 family protein</fullName>
    </submittedName>
</protein>
<keyword evidence="3" id="KW-1185">Reference proteome</keyword>
<reference evidence="2" key="1">
    <citation type="submission" date="2020-08" db="EMBL/GenBank/DDBJ databases">
        <title>Novel species isolated from subtropical streams in China.</title>
        <authorList>
            <person name="Lu H."/>
        </authorList>
    </citation>
    <scope>NUCLEOTIDE SEQUENCE</scope>
    <source>
        <strain evidence="2">KACC 12607</strain>
    </source>
</reference>
<dbReference type="RefSeq" id="WP_186912081.1">
    <property type="nucleotide sequence ID" value="NZ_JACOFV010000006.1"/>
</dbReference>
<evidence type="ECO:0000256" key="1">
    <source>
        <dbReference type="SAM" id="MobiDB-lite"/>
    </source>
</evidence>